<feature type="compositionally biased region" description="Pro residues" evidence="1">
    <location>
        <begin position="61"/>
        <end position="71"/>
    </location>
</feature>
<accession>A0ABR3D6Y9</accession>
<protein>
    <submittedName>
        <fullName evidence="2">Uncharacterized protein</fullName>
    </submittedName>
</protein>
<feature type="compositionally biased region" description="Basic and acidic residues" evidence="1">
    <location>
        <begin position="1"/>
        <end position="10"/>
    </location>
</feature>
<feature type="compositionally biased region" description="Low complexity" evidence="1">
    <location>
        <begin position="50"/>
        <end position="60"/>
    </location>
</feature>
<keyword evidence="3" id="KW-1185">Reference proteome</keyword>
<feature type="region of interest" description="Disordered" evidence="1">
    <location>
        <begin position="1"/>
        <end position="71"/>
    </location>
</feature>
<reference evidence="2 3" key="1">
    <citation type="submission" date="2023-09" db="EMBL/GenBank/DDBJ databases">
        <title>Multi-omics analysis of a traditional fermented food reveals byproduct-associated fungal strains for waste-to-food upcycling.</title>
        <authorList>
            <consortium name="Lawrence Berkeley National Laboratory"/>
            <person name="Rekdal V.M."/>
            <person name="Villalobos-Escobedo J.M."/>
            <person name="Rodriguez-Valeron N."/>
            <person name="Garcia M.O."/>
            <person name="Vasquez D.P."/>
            <person name="Damayanti I."/>
            <person name="Sorensen P.M."/>
            <person name="Baidoo E.E."/>
            <person name="De Carvalho A.C."/>
            <person name="Riley R."/>
            <person name="Lipzen A."/>
            <person name="He G."/>
            <person name="Yan M."/>
            <person name="Haridas S."/>
            <person name="Daum C."/>
            <person name="Yoshinaga Y."/>
            <person name="Ng V."/>
            <person name="Grigoriev I.V."/>
            <person name="Munk R."/>
            <person name="Nuraida L."/>
            <person name="Wijaya C.H."/>
            <person name="Morales P.-C."/>
            <person name="Keasling J.D."/>
        </authorList>
    </citation>
    <scope>NUCLEOTIDE SEQUENCE [LARGE SCALE GENOMIC DNA]</scope>
    <source>
        <strain evidence="2 3">FGSC 2613</strain>
    </source>
</reference>
<evidence type="ECO:0000313" key="3">
    <source>
        <dbReference type="Proteomes" id="UP001451303"/>
    </source>
</evidence>
<gene>
    <name evidence="2" type="ORF">QR685DRAFT_448874</name>
</gene>
<name>A0ABR3D6Y9_NEUIN</name>
<evidence type="ECO:0000313" key="2">
    <source>
        <dbReference type="EMBL" id="KAL0467481.1"/>
    </source>
</evidence>
<organism evidence="2 3">
    <name type="scientific">Neurospora intermedia</name>
    <dbReference type="NCBI Taxonomy" id="5142"/>
    <lineage>
        <taxon>Eukaryota</taxon>
        <taxon>Fungi</taxon>
        <taxon>Dikarya</taxon>
        <taxon>Ascomycota</taxon>
        <taxon>Pezizomycotina</taxon>
        <taxon>Sordariomycetes</taxon>
        <taxon>Sordariomycetidae</taxon>
        <taxon>Sordariales</taxon>
        <taxon>Sordariaceae</taxon>
        <taxon>Neurospora</taxon>
    </lineage>
</organism>
<proteinExistence type="predicted"/>
<dbReference type="EMBL" id="JAVLET010000009">
    <property type="protein sequence ID" value="KAL0467481.1"/>
    <property type="molecule type" value="Genomic_DNA"/>
</dbReference>
<comment type="caution">
    <text evidence="2">The sequence shown here is derived from an EMBL/GenBank/DDBJ whole genome shotgun (WGS) entry which is preliminary data.</text>
</comment>
<evidence type="ECO:0000256" key="1">
    <source>
        <dbReference type="SAM" id="MobiDB-lite"/>
    </source>
</evidence>
<sequence>MSNHAIERKPVPLSSSEVPPPPPKSEKRVHFAAWTESEGGPSAIPPTIPPIGIISSLRLPSPAPPQRPPTPTEYLEVPYPPDTLDPESDVLALNIPSTPLSPHPESHLAFPTAPSELDAEARARKKHIFAAATNLSNGITQLEVRLGGVDLSPGLRQQASISRLECQAFYNFLSPADKEQFLVQQIPIFAARVHALASRTEECNLRIPCVQVLDTKIGVGGGKDGKETIRWERGEKDGPPSWRDMALGAGLLGWVRRRRGVYARPGGEGRRAMEDGVGGRVRSEQVALWEDLPGELKGLVERPEGSKEKRKMMGGKIKKPGFLKLWHEMLRRDDVALRKKEELMKMMKDGRERMERGECRWCGERDAGADGSGRSGGWLRRLRGR</sequence>
<feature type="region of interest" description="Disordered" evidence="1">
    <location>
        <begin position="364"/>
        <end position="385"/>
    </location>
</feature>
<dbReference type="Proteomes" id="UP001451303">
    <property type="component" value="Unassembled WGS sequence"/>
</dbReference>